<evidence type="ECO:0000313" key="2">
    <source>
        <dbReference type="EMBL" id="ROR41076.1"/>
    </source>
</evidence>
<reference evidence="1" key="3">
    <citation type="submission" date="2019-06" db="EMBL/GenBank/DDBJ databases">
        <title>A comparative analysis of the Nautiliaceae.</title>
        <authorList>
            <person name="Grosche A."/>
            <person name="Smedile F."/>
            <person name="Vetriani C."/>
        </authorList>
    </citation>
    <scope>NUCLEOTIDE SEQUENCE</scope>
    <source>
        <strain evidence="1">TB6</strain>
    </source>
</reference>
<dbReference type="RefSeq" id="WP_123351974.1">
    <property type="nucleotide sequence ID" value="NZ_CP027432.2"/>
</dbReference>
<accession>A0AAJ4UYL7</accession>
<evidence type="ECO:0000313" key="1">
    <source>
        <dbReference type="EMBL" id="QCI28209.1"/>
    </source>
</evidence>
<dbReference type="AlphaFoldDB" id="A0AAJ4UYL7"/>
<protein>
    <submittedName>
        <fullName evidence="2">Uncharacterized protein</fullName>
    </submittedName>
</protein>
<dbReference type="EMBL" id="RJVK01000001">
    <property type="protein sequence ID" value="ROR41076.1"/>
    <property type="molecule type" value="Genomic_DNA"/>
</dbReference>
<name>A0AAJ4UYL7_9BACT</name>
<gene>
    <name evidence="1" type="ORF">C6V80_04330</name>
    <name evidence="2" type="ORF">EDC58_0560</name>
</gene>
<evidence type="ECO:0000313" key="4">
    <source>
        <dbReference type="Proteomes" id="UP000298805"/>
    </source>
</evidence>
<sequence>MEEKTKVTEKFIKETLYKKLSESKNPKKLKSLDEILRKTINELTIDIDKFSNLDEEYMKKLAIEIDSKLLEKVTKNEALAKVLEESQKNRSWLRRILNFFKK</sequence>
<dbReference type="Proteomes" id="UP000272781">
    <property type="component" value="Unassembled WGS sequence"/>
</dbReference>
<reference evidence="2 3" key="2">
    <citation type="submission" date="2018-11" db="EMBL/GenBank/DDBJ databases">
        <title>Genomic Encyclopedia of Type Strains, Phase IV (KMG-IV): sequencing the most valuable type-strain genomes for metagenomic binning, comparative biology and taxonomic classification.</title>
        <authorList>
            <person name="Goeker M."/>
        </authorList>
    </citation>
    <scope>NUCLEOTIDE SEQUENCE [LARGE SCALE GENOMIC DNA]</scope>
    <source>
        <strain evidence="2 3">DSM 27783</strain>
    </source>
</reference>
<reference evidence="4" key="1">
    <citation type="submission" date="2018-03" db="EMBL/GenBank/DDBJ databases">
        <title>A comparative analysis of the Nautiliaceae.</title>
        <authorList>
            <person name="Grosche A."/>
            <person name="Smedile F."/>
            <person name="Vetriani C."/>
        </authorList>
    </citation>
    <scope>NUCLEOTIDE SEQUENCE [LARGE SCALE GENOMIC DNA]</scope>
    <source>
        <strain evidence="4">TB6</strain>
    </source>
</reference>
<dbReference type="EMBL" id="CP027432">
    <property type="protein sequence ID" value="QCI28209.1"/>
    <property type="molecule type" value="Genomic_DNA"/>
</dbReference>
<evidence type="ECO:0000313" key="3">
    <source>
        <dbReference type="Proteomes" id="UP000272781"/>
    </source>
</evidence>
<dbReference type="Proteomes" id="UP000298805">
    <property type="component" value="Chromosome"/>
</dbReference>
<organism evidence="2 3">
    <name type="scientific">Caminibacter pacificus</name>
    <dbReference type="NCBI Taxonomy" id="1424653"/>
    <lineage>
        <taxon>Bacteria</taxon>
        <taxon>Pseudomonadati</taxon>
        <taxon>Campylobacterota</taxon>
        <taxon>Epsilonproteobacteria</taxon>
        <taxon>Nautiliales</taxon>
        <taxon>Nautiliaceae</taxon>
        <taxon>Caminibacter</taxon>
    </lineage>
</organism>
<proteinExistence type="predicted"/>
<keyword evidence="4" id="KW-1185">Reference proteome</keyword>